<comment type="subcellular location">
    <subcellularLocation>
        <location evidence="1 7">Cell outer membrane</location>
        <topology evidence="1 7">Multi-pass membrane protein</topology>
    </subcellularLocation>
</comment>
<feature type="chain" id="PRO_5035239133" evidence="8">
    <location>
        <begin position="21"/>
        <end position="1048"/>
    </location>
</feature>
<keyword evidence="2 7" id="KW-0813">Transport</keyword>
<evidence type="ECO:0000256" key="7">
    <source>
        <dbReference type="PROSITE-ProRule" id="PRU01360"/>
    </source>
</evidence>
<evidence type="ECO:0000256" key="8">
    <source>
        <dbReference type="SAM" id="SignalP"/>
    </source>
</evidence>
<accession>A0A8J2UH68</accession>
<keyword evidence="6 7" id="KW-0998">Cell outer membrane</keyword>
<dbReference type="Pfam" id="PF07715">
    <property type="entry name" value="Plug"/>
    <property type="match status" value="1"/>
</dbReference>
<evidence type="ECO:0000256" key="2">
    <source>
        <dbReference type="ARBA" id="ARBA00022448"/>
    </source>
</evidence>
<sequence>MRRLLFVAVAILFAWMQGMAQQAITVTGKVTDEKGASIAGATITEKGSRNATSTNADGTWSLQVRPKTKLIISYVGYESIETEARSGLTISLTPDVKSLSDVVVTGVGVATNRKKVPIDVASVSSKDFAPSATANVQQALDGQVAGAYIQQTSGTPGASYNITLRGINSLDGTNPLIMVDGVEMENLNNIDPSVVDHIEVVKGAAGGMLYGAQGANGVIQIFTKKGTLNGKMTINFNSKASIDNILTGKHPLLSTHHHYVTDNNNNLLDASGNPVVKDATGLWSDPQVPIATAPANAFVTNDKTYNLPIYDHLNQGFRQALTFTNSVSLTGGSPTSDYAITASQLTQQDVMSNAFSRTNFAVNLGLHPFKGFTFRTITHGIAGYENLINGNRFNMLTAYNFIDFTWKDSTGHYPFKTNNSSNQFNTLSENQWHHQNKQTLQIFEDLDFNYKFPRFFELDVKYGLDYNGDEGTNYYLNQTANLQYIKFNTYWGPSGNGALMDSTTRYFNQNGLYSGFFRTDWQKDFHSNLPVTTTTEFAYDYRKYQVRQFYAIGIGLPNYPPPTISGATTKQAGDYYQESITYGFLVNQTIDWGNLFGISGGVRSDYGSAFGAAYKAATFPRGTVYFRPSELMTAQQGWLKDWKVRAAYGAAGIQPNPYDRQITLNSPTLGNGVALALQSQNTNDSLKLATNYELEVGTDATITPFEGEWLPRLVFSGSYWHRKSKDIYQNAQVAPSTGYATRLDNLSTIVSHGVDISLDASVYNGRNISWDLSARWGYSRAIVTKVANGQSIVDFAFAVKQGQPLGLFYVQTPLHSITQVGPDGKTPLIPVANQGKYSLTSTGVVVLNSDNYVQYTPSSDLSIIGHAYPDFTSSLTNRFTFFRKLSLSFQFDWVYGNSIYNVTRQWLYRPTGGTGGQGGESRDLDQKLTIQGQTGSFVNYYNSLYNVGLPVSPFIENGSYIRLRDLSIGYDLSRYVAGSKAIKRLTITASGRNLLTFTKYSGLDPENTGAFDENGNDLSRSRTGAFSGVDYYGTPNLRSYQFSLNVGF</sequence>
<evidence type="ECO:0000313" key="11">
    <source>
        <dbReference type="Proteomes" id="UP000607559"/>
    </source>
</evidence>
<dbReference type="AlphaFoldDB" id="A0A8J2UH68"/>
<keyword evidence="5 7" id="KW-0472">Membrane</keyword>
<dbReference type="InterPro" id="IPR012910">
    <property type="entry name" value="Plug_dom"/>
</dbReference>
<dbReference type="InterPro" id="IPR036942">
    <property type="entry name" value="Beta-barrel_TonB_sf"/>
</dbReference>
<keyword evidence="11" id="KW-1185">Reference proteome</keyword>
<dbReference type="Proteomes" id="UP000607559">
    <property type="component" value="Unassembled WGS sequence"/>
</dbReference>
<evidence type="ECO:0000259" key="9">
    <source>
        <dbReference type="Pfam" id="PF07715"/>
    </source>
</evidence>
<dbReference type="PROSITE" id="PS52016">
    <property type="entry name" value="TONB_DEPENDENT_REC_3"/>
    <property type="match status" value="1"/>
</dbReference>
<dbReference type="SUPFAM" id="SSF56935">
    <property type="entry name" value="Porins"/>
    <property type="match status" value="1"/>
</dbReference>
<keyword evidence="3 7" id="KW-1134">Transmembrane beta strand</keyword>
<dbReference type="InterPro" id="IPR039426">
    <property type="entry name" value="TonB-dep_rcpt-like"/>
</dbReference>
<dbReference type="InterPro" id="IPR023996">
    <property type="entry name" value="TonB-dep_OMP_SusC/RagA"/>
</dbReference>
<dbReference type="EMBL" id="BMJC01000005">
    <property type="protein sequence ID" value="GGB17077.1"/>
    <property type="molecule type" value="Genomic_DNA"/>
</dbReference>
<dbReference type="InterPro" id="IPR008969">
    <property type="entry name" value="CarboxyPept-like_regulatory"/>
</dbReference>
<evidence type="ECO:0000256" key="3">
    <source>
        <dbReference type="ARBA" id="ARBA00022452"/>
    </source>
</evidence>
<dbReference type="RefSeq" id="WP_188936277.1">
    <property type="nucleotide sequence ID" value="NZ_BMJC01000005.1"/>
</dbReference>
<dbReference type="GO" id="GO:0009279">
    <property type="term" value="C:cell outer membrane"/>
    <property type="evidence" value="ECO:0007669"/>
    <property type="project" value="UniProtKB-SubCell"/>
</dbReference>
<gene>
    <name evidence="10" type="ORF">GCM10011511_46090</name>
</gene>
<dbReference type="Gene3D" id="2.170.130.10">
    <property type="entry name" value="TonB-dependent receptor, plug domain"/>
    <property type="match status" value="1"/>
</dbReference>
<evidence type="ECO:0000256" key="4">
    <source>
        <dbReference type="ARBA" id="ARBA00022692"/>
    </source>
</evidence>
<dbReference type="Gene3D" id="2.40.170.20">
    <property type="entry name" value="TonB-dependent receptor, beta-barrel domain"/>
    <property type="match status" value="1"/>
</dbReference>
<dbReference type="InterPro" id="IPR037066">
    <property type="entry name" value="Plug_dom_sf"/>
</dbReference>
<proteinExistence type="inferred from homology"/>
<evidence type="ECO:0000256" key="5">
    <source>
        <dbReference type="ARBA" id="ARBA00023136"/>
    </source>
</evidence>
<comment type="caution">
    <text evidence="10">The sequence shown here is derived from an EMBL/GenBank/DDBJ whole genome shotgun (WGS) entry which is preliminary data.</text>
</comment>
<evidence type="ECO:0000313" key="10">
    <source>
        <dbReference type="EMBL" id="GGB17077.1"/>
    </source>
</evidence>
<keyword evidence="8" id="KW-0732">Signal</keyword>
<reference evidence="10" key="1">
    <citation type="journal article" date="2014" name="Int. J. Syst. Evol. Microbiol.">
        <title>Complete genome sequence of Corynebacterium casei LMG S-19264T (=DSM 44701T), isolated from a smear-ripened cheese.</title>
        <authorList>
            <consortium name="US DOE Joint Genome Institute (JGI-PGF)"/>
            <person name="Walter F."/>
            <person name="Albersmeier A."/>
            <person name="Kalinowski J."/>
            <person name="Ruckert C."/>
        </authorList>
    </citation>
    <scope>NUCLEOTIDE SEQUENCE</scope>
    <source>
        <strain evidence="10">CGMCC 1.15448</strain>
    </source>
</reference>
<protein>
    <submittedName>
        <fullName evidence="10">SusC/RagA family TonB-linked outer membrane protein</fullName>
    </submittedName>
</protein>
<dbReference type="NCBIfam" id="TIGR04056">
    <property type="entry name" value="OMP_RagA_SusC"/>
    <property type="match status" value="1"/>
</dbReference>
<dbReference type="SUPFAM" id="SSF49464">
    <property type="entry name" value="Carboxypeptidase regulatory domain-like"/>
    <property type="match status" value="1"/>
</dbReference>
<name>A0A8J2UH68_9BACT</name>
<keyword evidence="4 7" id="KW-0812">Transmembrane</keyword>
<comment type="similarity">
    <text evidence="7">Belongs to the TonB-dependent receptor family.</text>
</comment>
<feature type="signal peptide" evidence="8">
    <location>
        <begin position="1"/>
        <end position="20"/>
    </location>
</feature>
<reference evidence="10" key="2">
    <citation type="submission" date="2020-09" db="EMBL/GenBank/DDBJ databases">
        <authorList>
            <person name="Sun Q."/>
            <person name="Zhou Y."/>
        </authorList>
    </citation>
    <scope>NUCLEOTIDE SEQUENCE</scope>
    <source>
        <strain evidence="10">CGMCC 1.15448</strain>
    </source>
</reference>
<evidence type="ECO:0000256" key="6">
    <source>
        <dbReference type="ARBA" id="ARBA00023237"/>
    </source>
</evidence>
<dbReference type="Pfam" id="PF13715">
    <property type="entry name" value="CarbopepD_reg_2"/>
    <property type="match status" value="1"/>
</dbReference>
<organism evidence="10 11">
    <name type="scientific">Puia dinghuensis</name>
    <dbReference type="NCBI Taxonomy" id="1792502"/>
    <lineage>
        <taxon>Bacteria</taxon>
        <taxon>Pseudomonadati</taxon>
        <taxon>Bacteroidota</taxon>
        <taxon>Chitinophagia</taxon>
        <taxon>Chitinophagales</taxon>
        <taxon>Chitinophagaceae</taxon>
        <taxon>Puia</taxon>
    </lineage>
</organism>
<feature type="domain" description="TonB-dependent receptor plug" evidence="9">
    <location>
        <begin position="114"/>
        <end position="218"/>
    </location>
</feature>
<evidence type="ECO:0000256" key="1">
    <source>
        <dbReference type="ARBA" id="ARBA00004571"/>
    </source>
</evidence>
<dbReference type="Gene3D" id="2.60.40.1120">
    <property type="entry name" value="Carboxypeptidase-like, regulatory domain"/>
    <property type="match status" value="1"/>
</dbReference>